<dbReference type="InterPro" id="IPR017846">
    <property type="entry name" value="Nict_dMeBzImd_PRibTrfase_bact"/>
</dbReference>
<evidence type="ECO:0000256" key="5">
    <source>
        <dbReference type="ARBA" id="ARBA00022573"/>
    </source>
</evidence>
<evidence type="ECO:0000256" key="7">
    <source>
        <dbReference type="ARBA" id="ARBA00022679"/>
    </source>
</evidence>
<dbReference type="NCBIfam" id="TIGR03160">
    <property type="entry name" value="cobT_DBIPRT"/>
    <property type="match status" value="1"/>
</dbReference>
<comment type="similarity">
    <text evidence="2 10">Belongs to the CobT family.</text>
</comment>
<dbReference type="InterPro" id="IPR036087">
    <property type="entry name" value="Nict_dMeBzImd_PRibTrfase_sf"/>
</dbReference>
<dbReference type="Proteomes" id="UP000005953">
    <property type="component" value="Unassembled WGS sequence"/>
</dbReference>
<dbReference type="UniPathway" id="UPA00061">
    <property type="reaction ID" value="UER00516"/>
</dbReference>
<dbReference type="InterPro" id="IPR023195">
    <property type="entry name" value="Nict_dMeBzImd_PRibTrfase_N"/>
</dbReference>
<reference evidence="11 12" key="1">
    <citation type="submission" date="2006-02" db="EMBL/GenBank/DDBJ databases">
        <authorList>
            <person name="Pinhassi J."/>
            <person name="Pedros-Alio C."/>
            <person name="Ferriera S."/>
            <person name="Johnson J."/>
            <person name="Kravitz S."/>
            <person name="Halpern A."/>
            <person name="Remington K."/>
            <person name="Beeson K."/>
            <person name="Tran B."/>
            <person name="Rogers Y.-H."/>
            <person name="Friedman R."/>
            <person name="Venter J.C."/>
        </authorList>
    </citation>
    <scope>NUCLEOTIDE SEQUENCE [LARGE SCALE GENOMIC DNA]</scope>
    <source>
        <strain evidence="11 12">MED297</strain>
    </source>
</reference>
<proteinExistence type="inferred from homology"/>
<dbReference type="NCBIfam" id="NF000996">
    <property type="entry name" value="PRK00105.1"/>
    <property type="match status" value="1"/>
</dbReference>
<comment type="pathway">
    <text evidence="1 10">Nucleoside biosynthesis; alpha-ribazole biosynthesis; alpha-ribazole from 5,6-dimethylbenzimidazole: step 1/2.</text>
</comment>
<organism evidence="11 12">
    <name type="scientific">Reinekea blandensis MED297</name>
    <dbReference type="NCBI Taxonomy" id="314283"/>
    <lineage>
        <taxon>Bacteria</taxon>
        <taxon>Pseudomonadati</taxon>
        <taxon>Pseudomonadota</taxon>
        <taxon>Gammaproteobacteria</taxon>
        <taxon>Oceanospirillales</taxon>
        <taxon>Saccharospirillaceae</taxon>
        <taxon>Reinekea</taxon>
    </lineage>
</organism>
<dbReference type="STRING" id="314283.MED297_00500"/>
<keyword evidence="12" id="KW-1185">Reference proteome</keyword>
<evidence type="ECO:0000256" key="2">
    <source>
        <dbReference type="ARBA" id="ARBA00007110"/>
    </source>
</evidence>
<feature type="active site" description="Proton acceptor" evidence="10">
    <location>
        <position position="304"/>
    </location>
</feature>
<evidence type="ECO:0000256" key="8">
    <source>
        <dbReference type="ARBA" id="ARBA00030686"/>
    </source>
</evidence>
<evidence type="ECO:0000256" key="4">
    <source>
        <dbReference type="ARBA" id="ARBA00015486"/>
    </source>
</evidence>
<dbReference type="PANTHER" id="PTHR43463:SF1">
    <property type="entry name" value="NICOTINATE-NUCLEOTIDE--DIMETHYLBENZIMIDAZOLE PHOSPHORIBOSYLTRANSFERASE"/>
    <property type="match status" value="1"/>
</dbReference>
<sequence length="336" mass="34703">MTPSDLATRLQQNIDQKTKPPGALGQLEALAKQIGLIQQTETPDVSRPKAFVFGADHGVCAEGVNPFPQVVTEQMLANFATGGAAMNVFCRTNGIDLTIVNMGIVNSDARWPEVLHAAVAPGTANLAKGAAMTAEQCEQALSTGHQLATEAFEAGHNLLIIGEMGIGNTTSASALLSALTKLPPEQSVGPGTGADSATLDRKITVVRQAATRCASHSADQCLMELGGFEIAAMVGAIQASAETHRPVLIDGFIATIAALVAEKRQPGTVEACVFAHRSAEPAHRHVLDTLNAQPLLDLGLRLGEGSGAALAYPLVKNAVAMLNEMATFADAGVSGG</sequence>
<protein>
    <recommendedName>
        <fullName evidence="4 10">Nicotinate-nucleotide--dimethylbenzimidazole phosphoribosyltransferase</fullName>
        <shortName evidence="10">NN:DBI PRT</shortName>
        <ecNumber evidence="3 10">2.4.2.21</ecNumber>
    </recommendedName>
    <alternativeName>
        <fullName evidence="8 10">N(1)-alpha-phosphoribosyltransferase</fullName>
    </alternativeName>
</protein>
<dbReference type="FunFam" id="3.40.50.10210:FF:000001">
    <property type="entry name" value="Nicotinate-nucleotide--dimethylbenzimidazole phosphoribosyltransferase"/>
    <property type="match status" value="1"/>
</dbReference>
<dbReference type="EMBL" id="AAOE01000025">
    <property type="protein sequence ID" value="EAR08122.1"/>
    <property type="molecule type" value="Genomic_DNA"/>
</dbReference>
<dbReference type="HOGENOM" id="CLU_002982_0_0_6"/>
<evidence type="ECO:0000256" key="10">
    <source>
        <dbReference type="HAMAP-Rule" id="MF_00230"/>
    </source>
</evidence>
<dbReference type="OrthoDB" id="9781491at2"/>
<comment type="caution">
    <text evidence="11">The sequence shown here is derived from an EMBL/GenBank/DDBJ whole genome shotgun (WGS) entry which is preliminary data.</text>
</comment>
<keyword evidence="6 10" id="KW-0328">Glycosyltransferase</keyword>
<dbReference type="RefSeq" id="WP_008046376.1">
    <property type="nucleotide sequence ID" value="NZ_CH724153.1"/>
</dbReference>
<dbReference type="CDD" id="cd02439">
    <property type="entry name" value="DMB-PRT_CobT"/>
    <property type="match status" value="1"/>
</dbReference>
<gene>
    <name evidence="10" type="primary">cobT</name>
    <name evidence="11" type="ORF">MED297_00500</name>
</gene>
<dbReference type="PANTHER" id="PTHR43463">
    <property type="entry name" value="NICOTINATE-NUCLEOTIDE--DIMETHYLBENZIMIDAZOLE PHOSPHORIBOSYLTRANSFERASE"/>
    <property type="match status" value="1"/>
</dbReference>
<keyword evidence="5 10" id="KW-0169">Cobalamin biosynthesis</keyword>
<dbReference type="Gene3D" id="3.40.50.10210">
    <property type="match status" value="1"/>
</dbReference>
<comment type="catalytic activity">
    <reaction evidence="9 10">
        <text>5,6-dimethylbenzimidazole + nicotinate beta-D-ribonucleotide = alpha-ribazole 5'-phosphate + nicotinate + H(+)</text>
        <dbReference type="Rhea" id="RHEA:11196"/>
        <dbReference type="ChEBI" id="CHEBI:15378"/>
        <dbReference type="ChEBI" id="CHEBI:15890"/>
        <dbReference type="ChEBI" id="CHEBI:32544"/>
        <dbReference type="ChEBI" id="CHEBI:57502"/>
        <dbReference type="ChEBI" id="CHEBI:57918"/>
        <dbReference type="EC" id="2.4.2.21"/>
    </reaction>
</comment>
<name>A4BIB5_9GAMM</name>
<dbReference type="GO" id="GO:0009236">
    <property type="term" value="P:cobalamin biosynthetic process"/>
    <property type="evidence" value="ECO:0007669"/>
    <property type="project" value="UniProtKB-UniRule"/>
</dbReference>
<evidence type="ECO:0000256" key="9">
    <source>
        <dbReference type="ARBA" id="ARBA00047340"/>
    </source>
</evidence>
<dbReference type="AlphaFoldDB" id="A4BIB5"/>
<dbReference type="EC" id="2.4.2.21" evidence="3 10"/>
<dbReference type="SUPFAM" id="SSF52733">
    <property type="entry name" value="Nicotinate mononucleotide:5,6-dimethylbenzimidazole phosphoribosyltransferase (CobT)"/>
    <property type="match status" value="1"/>
</dbReference>
<comment type="function">
    <text evidence="10">Catalyzes the synthesis of alpha-ribazole-5'-phosphate from nicotinate mononucleotide (NAMN) and 5,6-dimethylbenzimidazole (DMB).</text>
</comment>
<accession>A4BIB5</accession>
<evidence type="ECO:0000313" key="11">
    <source>
        <dbReference type="EMBL" id="EAR08122.1"/>
    </source>
</evidence>
<dbReference type="HAMAP" id="MF_00230">
    <property type="entry name" value="CobT"/>
    <property type="match status" value="1"/>
</dbReference>
<evidence type="ECO:0000256" key="6">
    <source>
        <dbReference type="ARBA" id="ARBA00022676"/>
    </source>
</evidence>
<evidence type="ECO:0000313" key="12">
    <source>
        <dbReference type="Proteomes" id="UP000005953"/>
    </source>
</evidence>
<evidence type="ECO:0000256" key="1">
    <source>
        <dbReference type="ARBA" id="ARBA00005049"/>
    </source>
</evidence>
<dbReference type="Gene3D" id="1.10.1610.10">
    <property type="match status" value="1"/>
</dbReference>
<dbReference type="InterPro" id="IPR003200">
    <property type="entry name" value="Nict_dMeBzImd_PRibTrfase"/>
</dbReference>
<dbReference type="GO" id="GO:0008939">
    <property type="term" value="F:nicotinate-nucleotide-dimethylbenzimidazole phosphoribosyltransferase activity"/>
    <property type="evidence" value="ECO:0007669"/>
    <property type="project" value="UniProtKB-UniRule"/>
</dbReference>
<evidence type="ECO:0000256" key="3">
    <source>
        <dbReference type="ARBA" id="ARBA00011991"/>
    </source>
</evidence>
<dbReference type="Pfam" id="PF02277">
    <property type="entry name" value="DBI_PRT"/>
    <property type="match status" value="1"/>
</dbReference>
<keyword evidence="7 10" id="KW-0808">Transferase</keyword>